<evidence type="ECO:0000313" key="7">
    <source>
        <dbReference type="Proteomes" id="UP000694915"/>
    </source>
</evidence>
<dbReference type="PROSITE" id="PS50835">
    <property type="entry name" value="IG_LIKE"/>
    <property type="match status" value="1"/>
</dbReference>
<dbReference type="SMART" id="SM00408">
    <property type="entry name" value="IGc2"/>
    <property type="match status" value="2"/>
</dbReference>
<dbReference type="InterPro" id="IPR013783">
    <property type="entry name" value="Ig-like_fold"/>
</dbReference>
<evidence type="ECO:0000259" key="6">
    <source>
        <dbReference type="PROSITE" id="PS50835"/>
    </source>
</evidence>
<evidence type="ECO:0000256" key="5">
    <source>
        <dbReference type="SAM" id="SignalP"/>
    </source>
</evidence>
<dbReference type="GeneID" id="101986835"/>
<dbReference type="InterPro" id="IPR007110">
    <property type="entry name" value="Ig-like_dom"/>
</dbReference>
<sequence>MEVCSEIPCKGCTTWQGLLLTAFLLTCWHLPTTAQVTIELVPPQVVEGENVLLRVHNLPENLLAFVWHKGVRNMSLGIALYSLAKGLSVTGPIHSGRETVYSNGSLQIYNVTQKDTGFYTFRTINGQVGVASITTTYLHVYNSLLNCGRPPSSAQPTIESVPPRVAEGSSVLLLVHNLPENLLALFWYRGIVVFKNLEIARHVIARNLSILGPGHSGKETMYNNGSLLLQNVTGKDAGLYTLRTLSTDLKVEVLHVQVQVDTSHSTCCKRLMIEPVPRNAAKGESVLLLVHNLPEDMRTFSWYKGVLSIQIFKMAEYKRAMNSITWGPAHSRREMVYTNGSLLLQDVTEEDAGLYTLETMNRDLKIEMTHVQLRVKKPVTQSFMRITDPTVTVENSVVFTCVSADTGISIRWLFNNRSLQLTERMTLSPTRCRLRIDPVRREDAGDYKCEVSNPVSSKTSLPVRLAVIDE</sequence>
<organism evidence="7 8">
    <name type="scientific">Microtus ochrogaster</name>
    <name type="common">Prairie vole</name>
    <dbReference type="NCBI Taxonomy" id="79684"/>
    <lineage>
        <taxon>Eukaryota</taxon>
        <taxon>Metazoa</taxon>
        <taxon>Chordata</taxon>
        <taxon>Craniata</taxon>
        <taxon>Vertebrata</taxon>
        <taxon>Euteleostomi</taxon>
        <taxon>Mammalia</taxon>
        <taxon>Eutheria</taxon>
        <taxon>Euarchontoglires</taxon>
        <taxon>Glires</taxon>
        <taxon>Rodentia</taxon>
        <taxon>Myomorpha</taxon>
        <taxon>Muroidea</taxon>
        <taxon>Cricetidae</taxon>
        <taxon>Arvicolinae</taxon>
        <taxon>Microtus</taxon>
    </lineage>
</organism>
<dbReference type="PANTHER" id="PTHR44427:SF1">
    <property type="entry name" value="CARCINOEMBRYONIC ANTIGEN-RELATED CELL ADHESION MOLECULE 1"/>
    <property type="match status" value="1"/>
</dbReference>
<evidence type="ECO:0000256" key="2">
    <source>
        <dbReference type="ARBA" id="ARBA00023180"/>
    </source>
</evidence>
<feature type="chain" id="PRO_5045826530" evidence="5">
    <location>
        <begin position="35"/>
        <end position="470"/>
    </location>
</feature>
<keyword evidence="1 5" id="KW-0732">Signal</keyword>
<dbReference type="InterPro" id="IPR013106">
    <property type="entry name" value="Ig_V-set"/>
</dbReference>
<accession>A0ABM1TVL8</accession>
<dbReference type="Gene3D" id="2.60.40.10">
    <property type="entry name" value="Immunoglobulins"/>
    <property type="match status" value="4"/>
</dbReference>
<keyword evidence="2" id="KW-0325">Glycoprotein</keyword>
<dbReference type="RefSeq" id="XP_026633780.1">
    <property type="nucleotide sequence ID" value="XM_026777979.1"/>
</dbReference>
<dbReference type="InterPro" id="IPR050831">
    <property type="entry name" value="CEA_cell_adhesion"/>
</dbReference>
<feature type="signal peptide" evidence="5">
    <location>
        <begin position="1"/>
        <end position="34"/>
    </location>
</feature>
<dbReference type="CDD" id="cd05740">
    <property type="entry name" value="IgI_hCEACAM_2_4_6_like"/>
    <property type="match status" value="1"/>
</dbReference>
<dbReference type="SUPFAM" id="SSF48726">
    <property type="entry name" value="Immunoglobulin"/>
    <property type="match status" value="4"/>
</dbReference>
<name>A0ABM1TVL8_MICOH</name>
<evidence type="ECO:0000313" key="8">
    <source>
        <dbReference type="RefSeq" id="XP_026633780.1"/>
    </source>
</evidence>
<keyword evidence="7" id="KW-1185">Reference proteome</keyword>
<comment type="similarity">
    <text evidence="4">Belongs to the immunoglobulin superfamily. CEA family.</text>
</comment>
<dbReference type="Proteomes" id="UP000694915">
    <property type="component" value="Unplaced"/>
</dbReference>
<dbReference type="CDD" id="cd05774">
    <property type="entry name" value="IgV_CEACAM_D1"/>
    <property type="match status" value="3"/>
</dbReference>
<protein>
    <submittedName>
        <fullName evidence="8">Pregnancy-specific glycoprotein 22-like</fullName>
    </submittedName>
</protein>
<reference evidence="8" key="1">
    <citation type="submission" date="2025-08" db="UniProtKB">
        <authorList>
            <consortium name="RefSeq"/>
        </authorList>
    </citation>
    <scope>IDENTIFICATION</scope>
</reference>
<dbReference type="InterPro" id="IPR003599">
    <property type="entry name" value="Ig_sub"/>
</dbReference>
<dbReference type="InterPro" id="IPR036179">
    <property type="entry name" value="Ig-like_dom_sf"/>
</dbReference>
<feature type="domain" description="Ig-like" evidence="6">
    <location>
        <begin position="378"/>
        <end position="466"/>
    </location>
</feature>
<dbReference type="Pfam" id="PF07686">
    <property type="entry name" value="V-set"/>
    <property type="match status" value="3"/>
</dbReference>
<gene>
    <name evidence="8" type="primary">LOC101986835</name>
</gene>
<keyword evidence="3" id="KW-0393">Immunoglobulin domain</keyword>
<evidence type="ECO:0000256" key="4">
    <source>
        <dbReference type="ARBA" id="ARBA00038222"/>
    </source>
</evidence>
<dbReference type="InterPro" id="IPR003598">
    <property type="entry name" value="Ig_sub2"/>
</dbReference>
<dbReference type="Pfam" id="PF13927">
    <property type="entry name" value="Ig_3"/>
    <property type="match status" value="1"/>
</dbReference>
<dbReference type="SMART" id="SM00409">
    <property type="entry name" value="IG"/>
    <property type="match status" value="4"/>
</dbReference>
<evidence type="ECO:0000256" key="3">
    <source>
        <dbReference type="ARBA" id="ARBA00023319"/>
    </source>
</evidence>
<dbReference type="PANTHER" id="PTHR44427">
    <property type="entry name" value="CARCINOEMBRYONIC ANTIGEN-RELATED CELL ADHESION MOLECULE 19"/>
    <property type="match status" value="1"/>
</dbReference>
<evidence type="ECO:0000256" key="1">
    <source>
        <dbReference type="ARBA" id="ARBA00022729"/>
    </source>
</evidence>
<proteinExistence type="inferred from homology"/>